<organism evidence="11 12">
    <name type="scientific">Saccoglossus kowalevskii</name>
    <name type="common">Acorn worm</name>
    <dbReference type="NCBI Taxonomy" id="10224"/>
    <lineage>
        <taxon>Eukaryota</taxon>
        <taxon>Metazoa</taxon>
        <taxon>Hemichordata</taxon>
        <taxon>Enteropneusta</taxon>
        <taxon>Harrimaniidae</taxon>
        <taxon>Saccoglossus</taxon>
    </lineage>
</organism>
<dbReference type="InterPro" id="IPR008350">
    <property type="entry name" value="MAPK_ERK3/4"/>
</dbReference>
<keyword evidence="6 8" id="KW-0067">ATP-binding</keyword>
<dbReference type="PROSITE" id="PS00107">
    <property type="entry name" value="PROTEIN_KINASE_ATP"/>
    <property type="match status" value="1"/>
</dbReference>
<feature type="compositionally biased region" description="Basic and acidic residues" evidence="9">
    <location>
        <begin position="457"/>
        <end position="468"/>
    </location>
</feature>
<dbReference type="SUPFAM" id="SSF56112">
    <property type="entry name" value="Protein kinase-like (PK-like)"/>
    <property type="match status" value="1"/>
</dbReference>
<dbReference type="PROSITE" id="PS50011">
    <property type="entry name" value="PROTEIN_KINASE_DOM"/>
    <property type="match status" value="1"/>
</dbReference>
<evidence type="ECO:0000256" key="6">
    <source>
        <dbReference type="ARBA" id="ARBA00022840"/>
    </source>
</evidence>
<dbReference type="Gene3D" id="1.10.510.10">
    <property type="entry name" value="Transferase(Phosphotransferase) domain 1"/>
    <property type="match status" value="1"/>
</dbReference>
<dbReference type="InterPro" id="IPR011009">
    <property type="entry name" value="Kinase-like_dom_sf"/>
</dbReference>
<reference evidence="12" key="1">
    <citation type="submission" date="2025-08" db="UniProtKB">
        <authorList>
            <consortium name="RefSeq"/>
        </authorList>
    </citation>
    <scope>IDENTIFICATION</scope>
    <source>
        <tissue evidence="12">Testes</tissue>
    </source>
</reference>
<evidence type="ECO:0000256" key="8">
    <source>
        <dbReference type="PROSITE-ProRule" id="PRU10141"/>
    </source>
</evidence>
<keyword evidence="1" id="KW-0723">Serine/threonine-protein kinase</keyword>
<feature type="region of interest" description="Disordered" evidence="9">
    <location>
        <begin position="688"/>
        <end position="725"/>
    </location>
</feature>
<keyword evidence="2" id="KW-0597">Phosphoprotein</keyword>
<feature type="compositionally biased region" description="Polar residues" evidence="9">
    <location>
        <begin position="693"/>
        <end position="707"/>
    </location>
</feature>
<dbReference type="InterPro" id="IPR050117">
    <property type="entry name" value="MAPK"/>
</dbReference>
<feature type="domain" description="Protein kinase" evidence="10">
    <location>
        <begin position="20"/>
        <end position="317"/>
    </location>
</feature>
<evidence type="ECO:0000256" key="9">
    <source>
        <dbReference type="SAM" id="MobiDB-lite"/>
    </source>
</evidence>
<evidence type="ECO:0000256" key="2">
    <source>
        <dbReference type="ARBA" id="ARBA00022553"/>
    </source>
</evidence>
<dbReference type="PANTHER" id="PTHR24055">
    <property type="entry name" value="MITOGEN-ACTIVATED PROTEIN KINASE"/>
    <property type="match status" value="1"/>
</dbReference>
<feature type="compositionally biased region" description="Basic and acidic residues" evidence="9">
    <location>
        <begin position="519"/>
        <end position="530"/>
    </location>
</feature>
<keyword evidence="11" id="KW-1185">Reference proteome</keyword>
<keyword evidence="4 8" id="KW-0547">Nucleotide-binding</keyword>
<dbReference type="PRINTS" id="PR01771">
    <property type="entry name" value="ERK3ERK4MAPK"/>
</dbReference>
<evidence type="ECO:0000256" key="1">
    <source>
        <dbReference type="ARBA" id="ARBA00022527"/>
    </source>
</evidence>
<evidence type="ECO:0000256" key="7">
    <source>
        <dbReference type="ARBA" id="ARBA00023306"/>
    </source>
</evidence>
<feature type="region of interest" description="Disordered" evidence="9">
    <location>
        <begin position="449"/>
        <end position="468"/>
    </location>
</feature>
<dbReference type="InterPro" id="IPR000719">
    <property type="entry name" value="Prot_kinase_dom"/>
</dbReference>
<sequence>MVDRKLLSPLQYRFKIGPRYTDLKPLGFGGNGLVCSAVDSECDKHVAVKRIAFSDRRSCRLALREIKIIRRLQHDNIVRLYEILGTHGDIIDLYTVPNINEFRIVYLVQELLDTDLHKVIQSQTLSSEHIRLFMYQLLRALKYIHSANVLHRDLKPSNLLINLEDMTLKIGDFGLARIIDPTYSHKGFLSENISTRWYRSPELMLTPNDYTKAIDMWSCGCILAEMLLGKPIFPGANEAEQMTLVIEAISVHEDNIEKVLNTVPKNVLKNYHGQPKWPLRERFPNIDRDALYLLECFLTFDPVDRITTDEALMHPYLHMYSYSSDEPITNKPFRIENEVDDLSPTTLKQIIFTESFPTKQYCDNAENMDNLSTLEDLSINDFPDNSESDIKEEDFLNRSFTEVDMMNYSFDNEKLLSPAQLQEEFNSKIQNENISFEKKLALDCESECSEKSDEDVKDTASEDNNSLKDELELEEKLAMEVAEKEKMVLEETTVEKKHKCKLNVASIGKSLDNISVEENSEKVESENSGKEDEENYAEMPNKTIRKKEIERETKKDMGKSEDVNHGGKSVKRKVKMNCNHKNGKEEHEKEKTLQHCLEIDKLRKEEIYHYVDHNCLDLKNKSRIRHKSTENLKHGEEKGVGYTSPKVQHRMNEKLKLEQEKNVAMRLNLLGMQKGGLDDFKQQLHIELPVLESTDSNSPRSPKTNSPRGEKSVRPKKYNTKPKGK</sequence>
<dbReference type="InterPro" id="IPR017441">
    <property type="entry name" value="Protein_kinase_ATP_BS"/>
</dbReference>
<keyword evidence="5" id="KW-0418">Kinase</keyword>
<dbReference type="InterPro" id="IPR008271">
    <property type="entry name" value="Ser/Thr_kinase_AS"/>
</dbReference>
<feature type="binding site" evidence="8">
    <location>
        <position position="49"/>
    </location>
    <ligand>
        <name>ATP</name>
        <dbReference type="ChEBI" id="CHEBI:30616"/>
    </ligand>
</feature>
<proteinExistence type="predicted"/>
<name>A0ABM0LXE1_SACKO</name>
<dbReference type="GeneID" id="102803083"/>
<evidence type="ECO:0000256" key="5">
    <source>
        <dbReference type="ARBA" id="ARBA00022777"/>
    </source>
</evidence>
<dbReference type="SMART" id="SM00220">
    <property type="entry name" value="S_TKc"/>
    <property type="match status" value="1"/>
</dbReference>
<feature type="compositionally biased region" description="Basic residues" evidence="9">
    <location>
        <begin position="714"/>
        <end position="725"/>
    </location>
</feature>
<dbReference type="Gene3D" id="3.30.200.20">
    <property type="entry name" value="Phosphorylase Kinase, domain 1"/>
    <property type="match status" value="1"/>
</dbReference>
<evidence type="ECO:0000256" key="3">
    <source>
        <dbReference type="ARBA" id="ARBA00022679"/>
    </source>
</evidence>
<dbReference type="RefSeq" id="XP_006812432.1">
    <property type="nucleotide sequence ID" value="XM_006812369.1"/>
</dbReference>
<feature type="region of interest" description="Disordered" evidence="9">
    <location>
        <begin position="516"/>
        <end position="537"/>
    </location>
</feature>
<accession>A0ABM0LXE1</accession>
<dbReference type="Proteomes" id="UP000694865">
    <property type="component" value="Unplaced"/>
</dbReference>
<evidence type="ECO:0000313" key="12">
    <source>
        <dbReference type="RefSeq" id="XP_006812432.1"/>
    </source>
</evidence>
<keyword evidence="7" id="KW-0131">Cell cycle</keyword>
<dbReference type="PROSITE" id="PS00108">
    <property type="entry name" value="PROTEIN_KINASE_ST"/>
    <property type="match status" value="1"/>
</dbReference>
<protein>
    <submittedName>
        <fullName evidence="12">Mitogen-activated protein kinase 6-like</fullName>
    </submittedName>
</protein>
<gene>
    <name evidence="12" type="primary">LOC102803083</name>
</gene>
<dbReference type="Pfam" id="PF00069">
    <property type="entry name" value="Pkinase"/>
    <property type="match status" value="1"/>
</dbReference>
<evidence type="ECO:0000256" key="4">
    <source>
        <dbReference type="ARBA" id="ARBA00022741"/>
    </source>
</evidence>
<keyword evidence="3" id="KW-0808">Transferase</keyword>
<evidence type="ECO:0000259" key="10">
    <source>
        <dbReference type="PROSITE" id="PS50011"/>
    </source>
</evidence>
<evidence type="ECO:0000313" key="11">
    <source>
        <dbReference type="Proteomes" id="UP000694865"/>
    </source>
</evidence>